<evidence type="ECO:0000256" key="2">
    <source>
        <dbReference type="ARBA" id="ARBA00022840"/>
    </source>
</evidence>
<dbReference type="AlphaFoldDB" id="A0A2Z6R8J9"/>
<dbReference type="Gene3D" id="1.10.510.10">
    <property type="entry name" value="Transferase(Phosphotransferase) domain 1"/>
    <property type="match status" value="1"/>
</dbReference>
<proteinExistence type="predicted"/>
<dbReference type="PROSITE" id="PS50011">
    <property type="entry name" value="PROTEIN_KINASE_DOM"/>
    <property type="match status" value="1"/>
</dbReference>
<dbReference type="PANTHER" id="PTHR44329">
    <property type="entry name" value="SERINE/THREONINE-PROTEIN KINASE TNNI3K-RELATED"/>
    <property type="match status" value="1"/>
</dbReference>
<dbReference type="Pfam" id="PF07714">
    <property type="entry name" value="PK_Tyr_Ser-Thr"/>
    <property type="match status" value="1"/>
</dbReference>
<feature type="domain" description="Protein kinase" evidence="3">
    <location>
        <begin position="342"/>
        <end position="575"/>
    </location>
</feature>
<dbReference type="GO" id="GO:0005524">
    <property type="term" value="F:ATP binding"/>
    <property type="evidence" value="ECO:0007669"/>
    <property type="project" value="UniProtKB-KW"/>
</dbReference>
<dbReference type="Proteomes" id="UP000247702">
    <property type="component" value="Unassembled WGS sequence"/>
</dbReference>
<evidence type="ECO:0000259" key="3">
    <source>
        <dbReference type="PROSITE" id="PS50011"/>
    </source>
</evidence>
<dbReference type="NCBIfam" id="NF033545">
    <property type="entry name" value="transpos_IS630"/>
    <property type="match status" value="1"/>
</dbReference>
<dbReference type="InterPro" id="IPR047655">
    <property type="entry name" value="Transpos_IS630-like"/>
</dbReference>
<dbReference type="InterPro" id="IPR051681">
    <property type="entry name" value="Ser/Thr_Kinases-Pseudokinases"/>
</dbReference>
<evidence type="ECO:0000256" key="1">
    <source>
        <dbReference type="ARBA" id="ARBA00022741"/>
    </source>
</evidence>
<dbReference type="EMBL" id="BEXD01001277">
    <property type="protein sequence ID" value="GBB93301.1"/>
    <property type="molecule type" value="Genomic_DNA"/>
</dbReference>
<dbReference type="InterPro" id="IPR000719">
    <property type="entry name" value="Prot_kinase_dom"/>
</dbReference>
<dbReference type="InterPro" id="IPR009057">
    <property type="entry name" value="Homeodomain-like_sf"/>
</dbReference>
<keyword evidence="1" id="KW-0547">Nucleotide-binding</keyword>
<dbReference type="InterPro" id="IPR001245">
    <property type="entry name" value="Ser-Thr/Tyr_kinase_cat_dom"/>
</dbReference>
<accession>A0A2Z6R8J9</accession>
<dbReference type="GO" id="GO:0006313">
    <property type="term" value="P:DNA transposition"/>
    <property type="evidence" value="ECO:0007669"/>
    <property type="project" value="InterPro"/>
</dbReference>
<dbReference type="SUPFAM" id="SSF56112">
    <property type="entry name" value="Protein kinase-like (PK-like)"/>
    <property type="match status" value="1"/>
</dbReference>
<comment type="caution">
    <text evidence="4">The sequence shown here is derived from an EMBL/GenBank/DDBJ whole genome shotgun (WGS) entry which is preliminary data.</text>
</comment>
<protein>
    <recommendedName>
        <fullName evidence="3">Protein kinase domain-containing protein</fullName>
    </recommendedName>
</protein>
<dbReference type="Gene3D" id="3.30.420.10">
    <property type="entry name" value="Ribonuclease H-like superfamily/Ribonuclease H"/>
    <property type="match status" value="1"/>
</dbReference>
<evidence type="ECO:0000313" key="5">
    <source>
        <dbReference type="Proteomes" id="UP000247702"/>
    </source>
</evidence>
<dbReference type="InterPro" id="IPR036397">
    <property type="entry name" value="RNaseH_sf"/>
</dbReference>
<keyword evidence="2" id="KW-0067">ATP-binding</keyword>
<dbReference type="InterPro" id="IPR038717">
    <property type="entry name" value="Tc1-like_DDE_dom"/>
</dbReference>
<keyword evidence="5" id="KW-1185">Reference proteome</keyword>
<dbReference type="InterPro" id="IPR011009">
    <property type="entry name" value="Kinase-like_dom_sf"/>
</dbReference>
<evidence type="ECO:0000313" key="4">
    <source>
        <dbReference type="EMBL" id="GBB93301.1"/>
    </source>
</evidence>
<gene>
    <name evidence="4" type="ORF">RclHR1_21470001</name>
</gene>
<dbReference type="GO" id="GO:0003677">
    <property type="term" value="F:DNA binding"/>
    <property type="evidence" value="ECO:0007669"/>
    <property type="project" value="InterPro"/>
</dbReference>
<dbReference type="InterPro" id="IPR036388">
    <property type="entry name" value="WH-like_DNA-bd_sf"/>
</dbReference>
<dbReference type="Gene3D" id="1.10.10.10">
    <property type="entry name" value="Winged helix-like DNA-binding domain superfamily/Winged helix DNA-binding domain"/>
    <property type="match status" value="1"/>
</dbReference>
<dbReference type="GO" id="GO:0015074">
    <property type="term" value="P:DNA integration"/>
    <property type="evidence" value="ECO:0007669"/>
    <property type="project" value="InterPro"/>
</dbReference>
<dbReference type="SUPFAM" id="SSF46689">
    <property type="entry name" value="Homeodomain-like"/>
    <property type="match status" value="1"/>
</dbReference>
<dbReference type="Pfam" id="PF13358">
    <property type="entry name" value="DDE_3"/>
    <property type="match status" value="1"/>
</dbReference>
<dbReference type="InterPro" id="IPR002492">
    <property type="entry name" value="Transposase_Tc1-like"/>
</dbReference>
<reference evidence="4 5" key="1">
    <citation type="submission" date="2017-11" db="EMBL/GenBank/DDBJ databases">
        <title>The genome of Rhizophagus clarus HR1 reveals common genetic basis of auxotrophy among arbuscular mycorrhizal fungi.</title>
        <authorList>
            <person name="Kobayashi Y."/>
        </authorList>
    </citation>
    <scope>NUCLEOTIDE SEQUENCE [LARGE SCALE GENOMIC DNA]</scope>
    <source>
        <strain evidence="4 5">HR1</strain>
    </source>
</reference>
<name>A0A2Z6R8J9_9GLOM</name>
<dbReference type="GO" id="GO:0004674">
    <property type="term" value="F:protein serine/threonine kinase activity"/>
    <property type="evidence" value="ECO:0007669"/>
    <property type="project" value="TreeGrafter"/>
</dbReference>
<dbReference type="PANTHER" id="PTHR44329:SF298">
    <property type="entry name" value="MIXED LINEAGE KINASE DOMAIN-LIKE PROTEIN"/>
    <property type="match status" value="1"/>
</dbReference>
<sequence>MSQRRELTEFERGEIIGLWKGGHSERNIGEILGHPKSTIHDTITRYKNSGQITASSRSGRPLKLTERNVRQLVRTLKEDRQQSLEEMTKKFSESLSISVSSNTIKRTLHSEGFFGRAGKRKPFVSEANRKKRLEWCRERRDWDDEWNFIIWSDESRFMIFQNDAHHWVWRKPHEKYDVDCLIPTVKSGNQGVMVWGCFAKDKIGPLIQVSGSINASVYMGILENTFLPFYNSLENNSQYIFQDDNAPVHRARTVKQWKEDNSIIDFPWPAQSPDLNPIEHLWDVLKRRVREHKPHPKNIEELMDNFAHWTSGDSILDKFIQNWQLNTDTSWKIIEWIEYSNLENIELIAHGGFGSVYKAVWKDGPIVDVDLNLNGAVTVLIYGVTCDPQSGEYCIVTDFKNGGNLREVIKKNHSILTWVSIIDMFYGVAVGLFHVHDHYYLHKDFHSGNILNSIENNYINSEISDFGLCRPMDQSPADKVICGVLPFVAPEVLLGKEYTKAADIYGFGMIMYEVISGKPPFVDMDYDENLALAICSGQRPQIPEYTPEPYAALMKRCWDPVPTNRPTTLDVHGEIVNLRCVLMNISRTGIELDLTIKEAFNQERENRWKERLVELATNPIPLIRSQNFLTSKRLDYSQHLSQKLTVEDWNKLKITD</sequence>
<organism evidence="4 5">
    <name type="scientific">Rhizophagus clarus</name>
    <dbReference type="NCBI Taxonomy" id="94130"/>
    <lineage>
        <taxon>Eukaryota</taxon>
        <taxon>Fungi</taxon>
        <taxon>Fungi incertae sedis</taxon>
        <taxon>Mucoromycota</taxon>
        <taxon>Glomeromycotina</taxon>
        <taxon>Glomeromycetes</taxon>
        <taxon>Glomerales</taxon>
        <taxon>Glomeraceae</taxon>
        <taxon>Rhizophagus</taxon>
    </lineage>
</organism>
<dbReference type="Pfam" id="PF01498">
    <property type="entry name" value="HTH_Tnp_Tc3_2"/>
    <property type="match status" value="1"/>
</dbReference>